<evidence type="ECO:0000256" key="1">
    <source>
        <dbReference type="SAM" id="MobiDB-lite"/>
    </source>
</evidence>
<feature type="compositionally biased region" description="Polar residues" evidence="1">
    <location>
        <begin position="1"/>
        <end position="15"/>
    </location>
</feature>
<keyword evidence="2" id="KW-1133">Transmembrane helix</keyword>
<feature type="region of interest" description="Disordered" evidence="1">
    <location>
        <begin position="64"/>
        <end position="92"/>
    </location>
</feature>
<keyword evidence="4" id="KW-1185">Reference proteome</keyword>
<feature type="transmembrane region" description="Helical" evidence="2">
    <location>
        <begin position="39"/>
        <end position="60"/>
    </location>
</feature>
<protein>
    <submittedName>
        <fullName evidence="3">Uncharacterized protein</fullName>
    </submittedName>
</protein>
<dbReference type="EMBL" id="MU005642">
    <property type="protein sequence ID" value="KAF2676006.1"/>
    <property type="molecule type" value="Genomic_DNA"/>
</dbReference>
<gene>
    <name evidence="3" type="ORF">K458DRAFT_410824</name>
</gene>
<feature type="compositionally biased region" description="Basic residues" evidence="1">
    <location>
        <begin position="64"/>
        <end position="76"/>
    </location>
</feature>
<reference evidence="3" key="1">
    <citation type="journal article" date="2020" name="Stud. Mycol.">
        <title>101 Dothideomycetes genomes: a test case for predicting lifestyles and emergence of pathogens.</title>
        <authorList>
            <person name="Haridas S."/>
            <person name="Albert R."/>
            <person name="Binder M."/>
            <person name="Bloem J."/>
            <person name="Labutti K."/>
            <person name="Salamov A."/>
            <person name="Andreopoulos B."/>
            <person name="Baker S."/>
            <person name="Barry K."/>
            <person name="Bills G."/>
            <person name="Bluhm B."/>
            <person name="Cannon C."/>
            <person name="Castanera R."/>
            <person name="Culley D."/>
            <person name="Daum C."/>
            <person name="Ezra D."/>
            <person name="Gonzalez J."/>
            <person name="Henrissat B."/>
            <person name="Kuo A."/>
            <person name="Liang C."/>
            <person name="Lipzen A."/>
            <person name="Lutzoni F."/>
            <person name="Magnuson J."/>
            <person name="Mondo S."/>
            <person name="Nolan M."/>
            <person name="Ohm R."/>
            <person name="Pangilinan J."/>
            <person name="Park H.-J."/>
            <person name="Ramirez L."/>
            <person name="Alfaro M."/>
            <person name="Sun H."/>
            <person name="Tritt A."/>
            <person name="Yoshinaga Y."/>
            <person name="Zwiers L.-H."/>
            <person name="Turgeon B."/>
            <person name="Goodwin S."/>
            <person name="Spatafora J."/>
            <person name="Crous P."/>
            <person name="Grigoriev I."/>
        </authorList>
    </citation>
    <scope>NUCLEOTIDE SEQUENCE</scope>
    <source>
        <strain evidence="3">CBS 122367</strain>
    </source>
</reference>
<accession>A0A6G1ICS7</accession>
<evidence type="ECO:0000256" key="2">
    <source>
        <dbReference type="SAM" id="Phobius"/>
    </source>
</evidence>
<feature type="region of interest" description="Disordered" evidence="1">
    <location>
        <begin position="1"/>
        <end position="25"/>
    </location>
</feature>
<organism evidence="3 4">
    <name type="scientific">Lentithecium fluviatile CBS 122367</name>
    <dbReference type="NCBI Taxonomy" id="1168545"/>
    <lineage>
        <taxon>Eukaryota</taxon>
        <taxon>Fungi</taxon>
        <taxon>Dikarya</taxon>
        <taxon>Ascomycota</taxon>
        <taxon>Pezizomycotina</taxon>
        <taxon>Dothideomycetes</taxon>
        <taxon>Pleosporomycetidae</taxon>
        <taxon>Pleosporales</taxon>
        <taxon>Massarineae</taxon>
        <taxon>Lentitheciaceae</taxon>
        <taxon>Lentithecium</taxon>
    </lineage>
</organism>
<sequence length="173" mass="19137">MVDQNASPNQPTSANKAEPSTDASKGLAAPAVVRAGEMMLIFALLLIFAVCIFVSIHLYLRRQKRRRKKQAKTKKAKPLESPGAESQPQEKKMAELVGTPLCEMGESEPRHEMEDVEVHERHTVVNLQDPTDHPVYSPAGTDLEAGTMYFGEMTSSPTAQPEPAMHAVYYARF</sequence>
<dbReference type="OrthoDB" id="3798061at2759"/>
<keyword evidence="2" id="KW-0812">Transmembrane</keyword>
<evidence type="ECO:0000313" key="3">
    <source>
        <dbReference type="EMBL" id="KAF2676006.1"/>
    </source>
</evidence>
<keyword evidence="2" id="KW-0472">Membrane</keyword>
<dbReference type="AlphaFoldDB" id="A0A6G1ICS7"/>
<evidence type="ECO:0000313" key="4">
    <source>
        <dbReference type="Proteomes" id="UP000799291"/>
    </source>
</evidence>
<proteinExistence type="predicted"/>
<dbReference type="Proteomes" id="UP000799291">
    <property type="component" value="Unassembled WGS sequence"/>
</dbReference>
<name>A0A6G1ICS7_9PLEO</name>